<keyword evidence="1" id="KW-0812">Transmembrane</keyword>
<proteinExistence type="predicted"/>
<protein>
    <submittedName>
        <fullName evidence="2">Uncharacterized protein</fullName>
    </submittedName>
</protein>
<dbReference type="EMBL" id="OM869529">
    <property type="protein sequence ID" value="UPW40993.1"/>
    <property type="molecule type" value="Genomic_DNA"/>
</dbReference>
<keyword evidence="1" id="KW-0472">Membrane</keyword>
<accession>A0A976R8I6</accession>
<feature type="transmembrane region" description="Helical" evidence="1">
    <location>
        <begin position="6"/>
        <end position="26"/>
    </location>
</feature>
<organism evidence="2">
    <name type="scientific">Sigmofec virus UA08Rod_5838</name>
    <dbReference type="NCBI Taxonomy" id="2929442"/>
    <lineage>
        <taxon>Viruses</taxon>
        <taxon>Monodnaviria</taxon>
        <taxon>Sangervirae</taxon>
        <taxon>Phixviricota</taxon>
        <taxon>Malgrandaviricetes</taxon>
        <taxon>Petitvirales</taxon>
        <taxon>Microviridae</taxon>
    </lineage>
</organism>
<sequence length="73" mass="8390">MQYLEFICPVLCAIFCIVHFIVEAILAHRQNKKIEKLCEKCGFPIYEDVSHNCALTSEQLQKLVEFVSSLKGE</sequence>
<keyword evidence="1" id="KW-1133">Transmembrane helix</keyword>
<name>A0A976R8I6_9VIRU</name>
<evidence type="ECO:0000256" key="1">
    <source>
        <dbReference type="SAM" id="Phobius"/>
    </source>
</evidence>
<reference evidence="2" key="1">
    <citation type="submission" date="2022-02" db="EMBL/GenBank/DDBJ databases">
        <title>Towards deciphering the DNA virus diversity associated with rodent species in the families Cricetidae and Heteromyidae.</title>
        <authorList>
            <person name="Lund M."/>
            <person name="Larsen B.B."/>
            <person name="Gryseels S."/>
            <person name="Kraberger S."/>
            <person name="Rowsey D.M."/>
            <person name="Steger L."/>
            <person name="Yule K.M."/>
            <person name="Upham N.S."/>
            <person name="Worobey M."/>
            <person name="Van Doorslaer K."/>
            <person name="Varsani A."/>
        </authorList>
    </citation>
    <scope>NUCLEOTIDE SEQUENCE</scope>
    <source>
        <strain evidence="2">UA08Rod_5838</strain>
    </source>
</reference>
<evidence type="ECO:0000313" key="2">
    <source>
        <dbReference type="EMBL" id="UPW40993.1"/>
    </source>
</evidence>